<evidence type="ECO:0000313" key="3">
    <source>
        <dbReference type="Proteomes" id="UP000078387"/>
    </source>
</evidence>
<dbReference type="VEuPathDB" id="AmoebaDB:EHI7A_058430"/>
<keyword evidence="1" id="KW-0812">Transmembrane</keyword>
<dbReference type="VEuPathDB" id="AmoebaDB:KM1_078270"/>
<accession>A0A5K1UPT1</accession>
<evidence type="ECO:0000313" key="2">
    <source>
        <dbReference type="EMBL" id="GAT94614.1"/>
    </source>
</evidence>
<gene>
    <name evidence="2" type="ORF">CL6EHI_064650</name>
</gene>
<dbReference type="EMBL" id="BDEQ01000001">
    <property type="protein sequence ID" value="GAT94614.1"/>
    <property type="molecule type" value="Genomic_DNA"/>
</dbReference>
<feature type="transmembrane region" description="Helical" evidence="1">
    <location>
        <begin position="70"/>
        <end position="90"/>
    </location>
</feature>
<dbReference type="VEuPathDB" id="AmoebaDB:EHI8A_060490"/>
<organism evidence="2 3">
    <name type="scientific">Entamoeba histolytica</name>
    <dbReference type="NCBI Taxonomy" id="5759"/>
    <lineage>
        <taxon>Eukaryota</taxon>
        <taxon>Amoebozoa</taxon>
        <taxon>Evosea</taxon>
        <taxon>Archamoebae</taxon>
        <taxon>Mastigamoebida</taxon>
        <taxon>Entamoebidae</taxon>
        <taxon>Entamoeba</taxon>
    </lineage>
</organism>
<evidence type="ECO:0000256" key="1">
    <source>
        <dbReference type="SAM" id="Phobius"/>
    </source>
</evidence>
<feature type="transmembrane region" description="Helical" evidence="1">
    <location>
        <begin position="143"/>
        <end position="162"/>
    </location>
</feature>
<feature type="transmembrane region" description="Helical" evidence="1">
    <location>
        <begin position="250"/>
        <end position="267"/>
    </location>
</feature>
<feature type="transmembrane region" description="Helical" evidence="1">
    <location>
        <begin position="21"/>
        <end position="50"/>
    </location>
</feature>
<feature type="transmembrane region" description="Helical" evidence="1">
    <location>
        <begin position="97"/>
        <end position="116"/>
    </location>
</feature>
<comment type="caution">
    <text evidence="2">The sequence shown here is derived from an EMBL/GenBank/DDBJ whole genome shotgun (WGS) entry which is preliminary data.</text>
</comment>
<name>A0A5K1UPT1_ENTHI</name>
<feature type="transmembrane region" description="Helical" evidence="1">
    <location>
        <begin position="298"/>
        <end position="318"/>
    </location>
</feature>
<dbReference type="OMA" id="SKCCERM"/>
<feature type="transmembrane region" description="Helical" evidence="1">
    <location>
        <begin position="209"/>
        <end position="230"/>
    </location>
</feature>
<keyword evidence="1" id="KW-1133">Transmembrane helix</keyword>
<keyword evidence="1" id="KW-0472">Membrane</keyword>
<dbReference type="VEuPathDB" id="AmoebaDB:EHI_064650"/>
<feature type="transmembrane region" description="Helical" evidence="1">
    <location>
        <begin position="274"/>
        <end position="292"/>
    </location>
</feature>
<protein>
    <submittedName>
        <fullName evidence="2">Uncharacterized protein</fullName>
    </submittedName>
</protein>
<reference evidence="2 3" key="1">
    <citation type="submission" date="2016-05" db="EMBL/GenBank/DDBJ databases">
        <title>First whole genome sequencing of Entamoeba histolytica HM1:IMSS-clone-6.</title>
        <authorList>
            <person name="Mukherjee Avik.K."/>
            <person name="Izumyama S."/>
            <person name="Nakada-Tsukui K."/>
            <person name="Nozaki T."/>
        </authorList>
    </citation>
    <scope>NUCLEOTIDE SEQUENCE [LARGE SCALE GENOMIC DNA]</scope>
    <source>
        <strain evidence="2 3">HM1:IMSS clone 6</strain>
    </source>
</reference>
<proteinExistence type="predicted"/>
<dbReference type="Proteomes" id="UP000078387">
    <property type="component" value="Unassembled WGS sequence"/>
</dbReference>
<dbReference type="VEuPathDB" id="AmoebaDB:EHI5A_062060"/>
<sequence length="325" mass="37788">MNIHYDSIKKKVSFSPNGITPLRYFVCFVLSNLPIIYLLYYVITLIVSMFNNEFTMSMGNRLFSLTKKSVMDPQNVSIITAILLSILSIIRSEKEHLKLLLPKLSILINYIVFYYLCRLCIKKLSELLKDPMCQSFHSNYKSISSFSFATTFFFLVFSHLLSSSDSIETDIRPISYITTFPQYPPAPLSLYYQSIGPFSCRFSRCCEKLLFGMNCSYHFAMYHLLILYVVSSILTSNDMLENGNHSHQQSFYGVLLAYISMFIIDSIEFYCRPWFNSCMMVNVLYFIFFHITTPSKGLNITLCHLISLANGFLSFYIYRKSLIHY</sequence>
<dbReference type="AlphaFoldDB" id="A0A5K1UPT1"/>